<feature type="compositionally biased region" description="Basic and acidic residues" evidence="1">
    <location>
        <begin position="61"/>
        <end position="77"/>
    </location>
</feature>
<evidence type="ECO:0000313" key="2">
    <source>
        <dbReference type="EMBL" id="KKL08795.1"/>
    </source>
</evidence>
<feature type="compositionally biased region" description="Polar residues" evidence="1">
    <location>
        <begin position="51"/>
        <end position="60"/>
    </location>
</feature>
<reference evidence="2" key="1">
    <citation type="journal article" date="2015" name="Nature">
        <title>Complex archaea that bridge the gap between prokaryotes and eukaryotes.</title>
        <authorList>
            <person name="Spang A."/>
            <person name="Saw J.H."/>
            <person name="Jorgensen S.L."/>
            <person name="Zaremba-Niedzwiedzka K."/>
            <person name="Martijn J."/>
            <person name="Lind A.E."/>
            <person name="van Eijk R."/>
            <person name="Schleper C."/>
            <person name="Guy L."/>
            <person name="Ettema T.J."/>
        </authorList>
    </citation>
    <scope>NUCLEOTIDE SEQUENCE</scope>
</reference>
<sequence length="77" mass="9075">SGDITMDFRPTKAAKRYGLVFRKDDQLVSIDPVTKRRKTVVSFIPRDRNLTHSAEPTNQPFREDDDRAFHEKRNEEK</sequence>
<comment type="caution">
    <text evidence="2">The sequence shown here is derived from an EMBL/GenBank/DDBJ whole genome shotgun (WGS) entry which is preliminary data.</text>
</comment>
<protein>
    <submittedName>
        <fullName evidence="2">Uncharacterized protein</fullName>
    </submittedName>
</protein>
<feature type="non-terminal residue" evidence="2">
    <location>
        <position position="1"/>
    </location>
</feature>
<name>A0A0F9AHB2_9ZZZZ</name>
<accession>A0A0F9AHB2</accession>
<evidence type="ECO:0000256" key="1">
    <source>
        <dbReference type="SAM" id="MobiDB-lite"/>
    </source>
</evidence>
<dbReference type="EMBL" id="LAZR01042735">
    <property type="protein sequence ID" value="KKL08795.1"/>
    <property type="molecule type" value="Genomic_DNA"/>
</dbReference>
<gene>
    <name evidence="2" type="ORF">LCGC14_2572270</name>
</gene>
<organism evidence="2">
    <name type="scientific">marine sediment metagenome</name>
    <dbReference type="NCBI Taxonomy" id="412755"/>
    <lineage>
        <taxon>unclassified sequences</taxon>
        <taxon>metagenomes</taxon>
        <taxon>ecological metagenomes</taxon>
    </lineage>
</organism>
<dbReference type="AlphaFoldDB" id="A0A0F9AHB2"/>
<proteinExistence type="predicted"/>
<feature type="region of interest" description="Disordered" evidence="1">
    <location>
        <begin position="47"/>
        <end position="77"/>
    </location>
</feature>